<dbReference type="PANTHER" id="PTHR43606">
    <property type="entry name" value="PHOSPHATASE, PUTATIVE (AFU_ORTHOLOGUE AFUA_6G08710)-RELATED"/>
    <property type="match status" value="1"/>
</dbReference>
<proteinExistence type="predicted"/>
<reference evidence="3 4" key="1">
    <citation type="submission" date="2019-02" db="EMBL/GenBank/DDBJ databases">
        <authorList>
            <consortium name="Pathogen Informatics"/>
        </authorList>
    </citation>
    <scope>NUCLEOTIDE SEQUENCE [LARGE SCALE GENOMIC DNA]</scope>
    <source>
        <strain evidence="3 4">3012STDY6756504</strain>
    </source>
</reference>
<feature type="domain" description="Phospholipase D N-terminal" evidence="2">
    <location>
        <begin position="80"/>
        <end position="176"/>
    </location>
</feature>
<dbReference type="InterPro" id="IPR032093">
    <property type="entry name" value="PhoD_N"/>
</dbReference>
<dbReference type="GO" id="GO:0004630">
    <property type="term" value="F:phospholipase D activity"/>
    <property type="evidence" value="ECO:0007669"/>
    <property type="project" value="UniProtKB-EC"/>
</dbReference>
<evidence type="ECO:0000313" key="3">
    <source>
        <dbReference type="EMBL" id="VFA98463.1"/>
    </source>
</evidence>
<name>A0A4V6IC76_9NOCA</name>
<protein>
    <submittedName>
        <fullName evidence="3">Phospholipase D</fullName>
        <ecNumber evidence="3">3.1.4.4</ecNumber>
    </submittedName>
</protein>
<sequence length="585" mass="61883">MTLPAGYDTPGARIETARGGSICEGAADGLGSMIVAENVIVSDTAGVRRRTVLAGGAVAAAGAGLALAAPAWASTPVFRHGVASGDPLPDAVIIWTRVTVAEDATPGLGTGAAAAVRWEVAADENFAAITASGSATATADSDHTVKVDVTGLAPGCVYFYRFTALGRRSPVGRTRTAPALGATPDRLRFGVVSCANWEAGFFAAYRHLADRGDLDAIVHLGDYLYEYGRGEYGGRTGSARPHDPVHEIVSLADYRIRHAQYKTDPDLQRLHALLPFICTWDDHESADNSWSGGSGKHDPASQGSWADRKAASARAYLEWMPVRASRSGSGVQIYRRLRFGTLAELSMLDLRSYRDQEVKPGAGWREVDDPERTLTGRAQMDWLTAGLASSTARWKLVGNSVMIAPLVFPPLDPATTAAFTQALGVPQSGLPVNADQWDGYTADRARLYRAITEHGVSDVVFLTGDIHSSWAADLPVNAADPAGPGVGAEFVVPSVTSSSLGEVLQAPPRTAAVPVEEAIKGVNRHLRYVELDSHGFGVLEVTSAQAQMDWFYVLDVADARTGVRHGASFAVPAGGRMEPRTAPAS</sequence>
<dbReference type="SUPFAM" id="SSF56300">
    <property type="entry name" value="Metallo-dependent phosphatases"/>
    <property type="match status" value="1"/>
</dbReference>
<evidence type="ECO:0000259" key="1">
    <source>
        <dbReference type="Pfam" id="PF09423"/>
    </source>
</evidence>
<dbReference type="AlphaFoldDB" id="A0A4V6IC76"/>
<evidence type="ECO:0000259" key="2">
    <source>
        <dbReference type="Pfam" id="PF16655"/>
    </source>
</evidence>
<dbReference type="Pfam" id="PF16655">
    <property type="entry name" value="PhoD_N"/>
    <property type="match status" value="1"/>
</dbReference>
<dbReference type="Proteomes" id="UP000290439">
    <property type="component" value="Chromosome"/>
</dbReference>
<dbReference type="Pfam" id="PF09423">
    <property type="entry name" value="PhoD"/>
    <property type="match status" value="1"/>
</dbReference>
<dbReference type="CDD" id="cd07389">
    <property type="entry name" value="MPP_PhoD"/>
    <property type="match status" value="1"/>
</dbReference>
<dbReference type="PROSITE" id="PS51318">
    <property type="entry name" value="TAT"/>
    <property type="match status" value="1"/>
</dbReference>
<evidence type="ECO:0000313" key="4">
    <source>
        <dbReference type="Proteomes" id="UP000290439"/>
    </source>
</evidence>
<dbReference type="InterPro" id="IPR006311">
    <property type="entry name" value="TAT_signal"/>
</dbReference>
<keyword evidence="3" id="KW-0378">Hydrolase</keyword>
<dbReference type="Gene3D" id="2.60.40.380">
    <property type="entry name" value="Purple acid phosphatase-like, N-terminal"/>
    <property type="match status" value="1"/>
</dbReference>
<dbReference type="InterPro" id="IPR038607">
    <property type="entry name" value="PhoD-like_sf"/>
</dbReference>
<dbReference type="PANTHER" id="PTHR43606:SF2">
    <property type="entry name" value="ALKALINE PHOSPHATASE FAMILY PROTEIN (AFU_ORTHOLOGUE AFUA_5G03860)"/>
    <property type="match status" value="1"/>
</dbReference>
<organism evidence="3 4">
    <name type="scientific">Nocardia cyriacigeorgica</name>
    <dbReference type="NCBI Taxonomy" id="135487"/>
    <lineage>
        <taxon>Bacteria</taxon>
        <taxon>Bacillati</taxon>
        <taxon>Actinomycetota</taxon>
        <taxon>Actinomycetes</taxon>
        <taxon>Mycobacteriales</taxon>
        <taxon>Nocardiaceae</taxon>
        <taxon>Nocardia</taxon>
    </lineage>
</organism>
<feature type="domain" description="PhoD-like phosphatase metallophosphatase" evidence="1">
    <location>
        <begin position="189"/>
        <end position="550"/>
    </location>
</feature>
<dbReference type="Gene3D" id="3.60.21.70">
    <property type="entry name" value="PhoD-like phosphatase"/>
    <property type="match status" value="1"/>
</dbReference>
<dbReference type="InterPro" id="IPR052900">
    <property type="entry name" value="Phospholipid_Metab_Enz"/>
</dbReference>
<dbReference type="InterPro" id="IPR029052">
    <property type="entry name" value="Metallo-depent_PP-like"/>
</dbReference>
<dbReference type="EC" id="3.1.4.4" evidence="3"/>
<dbReference type="EMBL" id="LR215973">
    <property type="protein sequence ID" value="VFA98463.1"/>
    <property type="molecule type" value="Genomic_DNA"/>
</dbReference>
<gene>
    <name evidence="3" type="primary">pld</name>
    <name evidence="3" type="ORF">NCTC10797_02230</name>
</gene>
<dbReference type="InterPro" id="IPR018946">
    <property type="entry name" value="PhoD-like_MPP"/>
</dbReference>
<accession>A0A4V6IC76</accession>